<keyword evidence="2" id="KW-0812">Transmembrane</keyword>
<evidence type="ECO:0000313" key="4">
    <source>
        <dbReference type="Proteomes" id="UP000001444"/>
    </source>
</evidence>
<sequence>MDLHGEIVARPTDTAVGRPERRPPVVLHVSCAVVCAVTTLVIIPSAGGRLYTC</sequence>
<feature type="transmembrane region" description="Helical" evidence="2">
    <location>
        <begin position="25"/>
        <end position="43"/>
    </location>
</feature>
<dbReference type="HOGENOM" id="CLU_3066872_0_0_11"/>
<dbReference type="KEGG" id="scb:SCAB_49271"/>
<accession>C9ZFJ1</accession>
<dbReference type="EMBL" id="FN554889">
    <property type="protein sequence ID" value="CBG71978.1"/>
    <property type="molecule type" value="Genomic_DNA"/>
</dbReference>
<dbReference type="STRING" id="680198.SCAB_49271"/>
<keyword evidence="2" id="KW-0472">Membrane</keyword>
<dbReference type="Proteomes" id="UP000001444">
    <property type="component" value="Chromosome"/>
</dbReference>
<keyword evidence="4" id="KW-1185">Reference proteome</keyword>
<evidence type="ECO:0000313" key="3">
    <source>
        <dbReference type="EMBL" id="CBG71978.1"/>
    </source>
</evidence>
<dbReference type="AlphaFoldDB" id="C9ZFJ1"/>
<proteinExistence type="predicted"/>
<evidence type="ECO:0000256" key="1">
    <source>
        <dbReference type="SAM" id="MobiDB-lite"/>
    </source>
</evidence>
<organism evidence="3 4">
    <name type="scientific">Streptomyces scabiei (strain 87.22)</name>
    <dbReference type="NCBI Taxonomy" id="680198"/>
    <lineage>
        <taxon>Bacteria</taxon>
        <taxon>Bacillati</taxon>
        <taxon>Actinomycetota</taxon>
        <taxon>Actinomycetes</taxon>
        <taxon>Kitasatosporales</taxon>
        <taxon>Streptomycetaceae</taxon>
        <taxon>Streptomyces</taxon>
    </lineage>
</organism>
<reference evidence="3 4" key="1">
    <citation type="journal article" date="2010" name="Mol. Plant Microbe Interact.">
        <title>Streptomyces scabies 87-22 contains a coronafacic acid-like biosynthetic cluster that contributes to plant-microbe interactions.</title>
        <authorList>
            <person name="Bignell D.R."/>
            <person name="Seipke R.F."/>
            <person name="Huguet-Tapia J.C."/>
            <person name="Chambers A.H."/>
            <person name="Parry R.J."/>
            <person name="Loria R."/>
        </authorList>
    </citation>
    <scope>NUCLEOTIDE SEQUENCE [LARGE SCALE GENOMIC DNA]</scope>
    <source>
        <strain evidence="3 4">87.22</strain>
    </source>
</reference>
<gene>
    <name evidence="3" type="ordered locus">SCAB_49271</name>
</gene>
<keyword evidence="2" id="KW-1133">Transmembrane helix</keyword>
<protein>
    <submittedName>
        <fullName evidence="3">Putative membrane protein</fullName>
    </submittedName>
</protein>
<evidence type="ECO:0000256" key="2">
    <source>
        <dbReference type="SAM" id="Phobius"/>
    </source>
</evidence>
<name>C9ZFJ1_STRSW</name>
<feature type="region of interest" description="Disordered" evidence="1">
    <location>
        <begin position="1"/>
        <end position="20"/>
    </location>
</feature>